<dbReference type="InterPro" id="IPR032720">
    <property type="entry name" value="Cys_rich_CWC"/>
</dbReference>
<organism evidence="1">
    <name type="scientific">uncultured Dysgonomonas sp</name>
    <dbReference type="NCBI Taxonomy" id="206096"/>
    <lineage>
        <taxon>Bacteria</taxon>
        <taxon>Pseudomonadati</taxon>
        <taxon>Bacteroidota</taxon>
        <taxon>Bacteroidia</taxon>
        <taxon>Bacteroidales</taxon>
        <taxon>Dysgonomonadaceae</taxon>
        <taxon>Dysgonomonas</taxon>
        <taxon>environmental samples</taxon>
    </lineage>
</organism>
<dbReference type="AlphaFoldDB" id="A0A212J1N4"/>
<gene>
    <name evidence="1" type="ORF">KL86DYS1_10781</name>
</gene>
<name>A0A212J1N4_9BACT</name>
<sequence>MKKICKRCSASFSCREDRIELCSCRKVSLVIGVRDYIKDNYRDCLCPKCLQETNSSFYAFDVNPKFLTKNKNE</sequence>
<dbReference type="RefSeq" id="WP_006801453.1">
    <property type="nucleotide sequence ID" value="NZ_LT599032.1"/>
</dbReference>
<proteinExistence type="predicted"/>
<dbReference type="Pfam" id="PF14375">
    <property type="entry name" value="Cys_rich_CWC"/>
    <property type="match status" value="1"/>
</dbReference>
<accession>A0A212J1N4</accession>
<evidence type="ECO:0000313" key="1">
    <source>
        <dbReference type="EMBL" id="SBV93105.1"/>
    </source>
</evidence>
<reference evidence="1" key="1">
    <citation type="submission" date="2016-04" db="EMBL/GenBank/DDBJ databases">
        <authorList>
            <person name="Evans L.H."/>
            <person name="Alamgir A."/>
            <person name="Owens N."/>
            <person name="Weber N.D."/>
            <person name="Virtaneva K."/>
            <person name="Barbian K."/>
            <person name="Babar A."/>
            <person name="Rosenke K."/>
        </authorList>
    </citation>
    <scope>NUCLEOTIDE SEQUENCE</scope>
    <source>
        <strain evidence="1">86-1</strain>
    </source>
</reference>
<dbReference type="EMBL" id="FLUM01000001">
    <property type="protein sequence ID" value="SBV93105.1"/>
    <property type="molecule type" value="Genomic_DNA"/>
</dbReference>
<protein>
    <recommendedName>
        <fullName evidence="2">Cysteine-rich CWC</fullName>
    </recommendedName>
</protein>
<evidence type="ECO:0008006" key="2">
    <source>
        <dbReference type="Google" id="ProtNLM"/>
    </source>
</evidence>